<accession>A0ABS2JQ24</accession>
<evidence type="ECO:0000313" key="1">
    <source>
        <dbReference type="EMBL" id="MBM7120905.1"/>
    </source>
</evidence>
<organism evidence="1 2">
    <name type="scientific">Dyella kyungheensis</name>
    <dbReference type="NCBI Taxonomy" id="1242174"/>
    <lineage>
        <taxon>Bacteria</taxon>
        <taxon>Pseudomonadati</taxon>
        <taxon>Pseudomonadota</taxon>
        <taxon>Gammaproteobacteria</taxon>
        <taxon>Lysobacterales</taxon>
        <taxon>Rhodanobacteraceae</taxon>
        <taxon>Dyella</taxon>
    </lineage>
</organism>
<comment type="caution">
    <text evidence="1">The sequence shown here is derived from an EMBL/GenBank/DDBJ whole genome shotgun (WGS) entry which is preliminary data.</text>
</comment>
<proteinExistence type="predicted"/>
<protein>
    <submittedName>
        <fullName evidence="1">Uncharacterized protein</fullName>
    </submittedName>
</protein>
<reference evidence="1 2" key="1">
    <citation type="submission" date="2020-10" db="EMBL/GenBank/DDBJ databases">
        <title>Phylogeny of dyella-like bacteria.</title>
        <authorList>
            <person name="Fu J."/>
        </authorList>
    </citation>
    <scope>NUCLEOTIDE SEQUENCE [LARGE SCALE GENOMIC DNA]</scope>
    <source>
        <strain evidence="1 2">THG-B117</strain>
    </source>
</reference>
<dbReference type="Proteomes" id="UP001430065">
    <property type="component" value="Unassembled WGS sequence"/>
</dbReference>
<sequence length="106" mass="11520">MGIEPIGDLGATAEVLGSVLGELVFAKDTRGRYGEYPAYVAEHDGLRYALLGVPAPEDDLRDERTDDFELMVEPASPQGDGAKIDISKELILRISGNGRLKCWSLK</sequence>
<evidence type="ECO:0000313" key="2">
    <source>
        <dbReference type="Proteomes" id="UP001430065"/>
    </source>
</evidence>
<dbReference type="EMBL" id="JADIKC010000003">
    <property type="protein sequence ID" value="MBM7120905.1"/>
    <property type="molecule type" value="Genomic_DNA"/>
</dbReference>
<dbReference type="RefSeq" id="WP_204635339.1">
    <property type="nucleotide sequence ID" value="NZ_JADIKC010000003.1"/>
</dbReference>
<keyword evidence="2" id="KW-1185">Reference proteome</keyword>
<name>A0ABS2JQ24_9GAMM</name>
<gene>
    <name evidence="1" type="ORF">ISP20_07000</name>
</gene>